<sequence length="139" mass="16061">MLRESILGVVNGGHRRFERESWVFVQNIVEQKVQRYLPKVKITVPDDIGNEGVSLGEPKPNTQPGDGSQFTPPTQYEHQQGHQADYHQYHQQPHQEYRPDQYPPPPQGYPSSDQYHQSQNYQQGQGYQGGQWQGQNPSY</sequence>
<accession>A0ACC1MXM6</accession>
<comment type="caution">
    <text evidence="1">The sequence shown here is derived from an EMBL/GenBank/DDBJ whole genome shotgun (WGS) entry which is preliminary data.</text>
</comment>
<evidence type="ECO:0000313" key="1">
    <source>
        <dbReference type="EMBL" id="KAJ2971121.1"/>
    </source>
</evidence>
<evidence type="ECO:0000313" key="2">
    <source>
        <dbReference type="Proteomes" id="UP001143856"/>
    </source>
</evidence>
<gene>
    <name evidence="1" type="ORF">NUW58_g9507</name>
</gene>
<reference evidence="1" key="1">
    <citation type="submission" date="2022-10" db="EMBL/GenBank/DDBJ databases">
        <title>Genome Sequence of Xylaria curta.</title>
        <authorList>
            <person name="Buettner E."/>
        </authorList>
    </citation>
    <scope>NUCLEOTIDE SEQUENCE</scope>
    <source>
        <strain evidence="1">Babe10</strain>
    </source>
</reference>
<dbReference type="Proteomes" id="UP001143856">
    <property type="component" value="Unassembled WGS sequence"/>
</dbReference>
<protein>
    <submittedName>
        <fullName evidence="1">Uncharacterized protein</fullName>
    </submittedName>
</protein>
<name>A0ACC1MXM6_9PEZI</name>
<organism evidence="1 2">
    <name type="scientific">Xylaria curta</name>
    <dbReference type="NCBI Taxonomy" id="42375"/>
    <lineage>
        <taxon>Eukaryota</taxon>
        <taxon>Fungi</taxon>
        <taxon>Dikarya</taxon>
        <taxon>Ascomycota</taxon>
        <taxon>Pezizomycotina</taxon>
        <taxon>Sordariomycetes</taxon>
        <taxon>Xylariomycetidae</taxon>
        <taxon>Xylariales</taxon>
        <taxon>Xylariaceae</taxon>
        <taxon>Xylaria</taxon>
    </lineage>
</organism>
<dbReference type="EMBL" id="JAPDGR010003470">
    <property type="protein sequence ID" value="KAJ2971121.1"/>
    <property type="molecule type" value="Genomic_DNA"/>
</dbReference>
<proteinExistence type="predicted"/>
<keyword evidence="2" id="KW-1185">Reference proteome</keyword>